<name>A0A7J5XR68_DISMA</name>
<dbReference type="PANTHER" id="PTHR46746:SF9">
    <property type="entry name" value="CD209 ANTIGEN-LIKE PROTEIN C-LIKE"/>
    <property type="match status" value="1"/>
</dbReference>
<keyword evidence="1" id="KW-0430">Lectin</keyword>
<dbReference type="InterPro" id="IPR051379">
    <property type="entry name" value="C-type_Lectin_Receptor_IMM"/>
</dbReference>
<evidence type="ECO:0000313" key="6">
    <source>
        <dbReference type="EMBL" id="KAF3839625.1"/>
    </source>
</evidence>
<comment type="caution">
    <text evidence="6">The sequence shown here is derived from an EMBL/GenBank/DDBJ whole genome shotgun (WGS) entry which is preliminary data.</text>
</comment>
<dbReference type="GO" id="GO:0030246">
    <property type="term" value="F:carbohydrate binding"/>
    <property type="evidence" value="ECO:0007669"/>
    <property type="project" value="UniProtKB-KW"/>
</dbReference>
<dbReference type="Pfam" id="PF00059">
    <property type="entry name" value="Lectin_C"/>
    <property type="match status" value="1"/>
</dbReference>
<protein>
    <recommendedName>
        <fullName evidence="5">C-type lectin domain-containing protein</fullName>
    </recommendedName>
</protein>
<gene>
    <name evidence="6" type="ORF">F7725_018342</name>
</gene>
<feature type="transmembrane region" description="Helical" evidence="4">
    <location>
        <begin position="149"/>
        <end position="173"/>
    </location>
</feature>
<keyword evidence="4" id="KW-0812">Transmembrane</keyword>
<keyword evidence="2" id="KW-1015">Disulfide bond</keyword>
<evidence type="ECO:0000313" key="7">
    <source>
        <dbReference type="Proteomes" id="UP000518266"/>
    </source>
</evidence>
<dbReference type="InterPro" id="IPR001304">
    <property type="entry name" value="C-type_lectin-like"/>
</dbReference>
<dbReference type="InterPro" id="IPR016187">
    <property type="entry name" value="CTDL_fold"/>
</dbReference>
<organism evidence="6 7">
    <name type="scientific">Dissostichus mawsoni</name>
    <name type="common">Antarctic cod</name>
    <dbReference type="NCBI Taxonomy" id="36200"/>
    <lineage>
        <taxon>Eukaryota</taxon>
        <taxon>Metazoa</taxon>
        <taxon>Chordata</taxon>
        <taxon>Craniata</taxon>
        <taxon>Vertebrata</taxon>
        <taxon>Euteleostomi</taxon>
        <taxon>Actinopterygii</taxon>
        <taxon>Neopterygii</taxon>
        <taxon>Teleostei</taxon>
        <taxon>Neoteleostei</taxon>
        <taxon>Acanthomorphata</taxon>
        <taxon>Eupercaria</taxon>
        <taxon>Perciformes</taxon>
        <taxon>Notothenioidei</taxon>
        <taxon>Nototheniidae</taxon>
        <taxon>Dissostichus</taxon>
    </lineage>
</organism>
<feature type="domain" description="C-type lectin" evidence="5">
    <location>
        <begin position="231"/>
        <end position="339"/>
    </location>
</feature>
<dbReference type="AlphaFoldDB" id="A0A7J5XR68"/>
<evidence type="ECO:0000259" key="5">
    <source>
        <dbReference type="PROSITE" id="PS50041"/>
    </source>
</evidence>
<dbReference type="PROSITE" id="PS50041">
    <property type="entry name" value="C_TYPE_LECTIN_2"/>
    <property type="match status" value="1"/>
</dbReference>
<keyword evidence="7" id="KW-1185">Reference proteome</keyword>
<feature type="compositionally biased region" description="Basic and acidic residues" evidence="3">
    <location>
        <begin position="42"/>
        <end position="56"/>
    </location>
</feature>
<proteinExistence type="predicted"/>
<dbReference type="OrthoDB" id="10059571at2759"/>
<reference evidence="6 7" key="1">
    <citation type="submission" date="2020-03" db="EMBL/GenBank/DDBJ databases">
        <title>Dissostichus mawsoni Genome sequencing and assembly.</title>
        <authorList>
            <person name="Park H."/>
        </authorList>
    </citation>
    <scope>NUCLEOTIDE SEQUENCE [LARGE SCALE GENOMIC DNA]</scope>
    <source>
        <strain evidence="6">DM0001</strain>
        <tissue evidence="6">Muscle</tissue>
    </source>
</reference>
<feature type="region of interest" description="Disordered" evidence="3">
    <location>
        <begin position="1"/>
        <end position="64"/>
    </location>
</feature>
<sequence>MRNFSSISKVRETEARGAMELQEIPNEGETHEEGEGASEPMLEVKTEEEAEPDHYSKLQSPSEDIYSEALFSGDPVKTRAETTRAEQTDGAGQQASSRIPGHFSPCISNFAAFMVRIKNGAGEKLPPESKLSVELQEEKGKQTEGNSRLYRAACLFLTIICLVLLLVVIILSVKLQTGSTICPEREATTADERRSRPSDSTCSHKKCEALFPEMQPQHTGCRQCPGGWLRFGPSCFYLSTFRLSWEESRRNCSSREGSLAVITNKGLQYYLTKEGKLNYWIGLRQTANTWTWEDKTELTESYWADGRSAGNCGILSSDKPAEKNWRKVSCEDSTYFICQL</sequence>
<dbReference type="SUPFAM" id="SSF56436">
    <property type="entry name" value="C-type lectin-like"/>
    <property type="match status" value="1"/>
</dbReference>
<dbReference type="PANTHER" id="PTHR46746">
    <property type="entry name" value="KILLER CELL LECTIN-LIKE RECEPTOR SUBFAMILY F MEMBER 2"/>
    <property type="match status" value="1"/>
</dbReference>
<dbReference type="SMART" id="SM00034">
    <property type="entry name" value="CLECT"/>
    <property type="match status" value="1"/>
</dbReference>
<evidence type="ECO:0000256" key="1">
    <source>
        <dbReference type="ARBA" id="ARBA00022734"/>
    </source>
</evidence>
<feature type="region of interest" description="Disordered" evidence="3">
    <location>
        <begin position="78"/>
        <end position="98"/>
    </location>
</feature>
<accession>A0A7J5XR68</accession>
<dbReference type="Proteomes" id="UP000518266">
    <property type="component" value="Unassembled WGS sequence"/>
</dbReference>
<dbReference type="EMBL" id="JAAKFY010000021">
    <property type="protein sequence ID" value="KAF3839625.1"/>
    <property type="molecule type" value="Genomic_DNA"/>
</dbReference>
<evidence type="ECO:0000256" key="3">
    <source>
        <dbReference type="SAM" id="MobiDB-lite"/>
    </source>
</evidence>
<evidence type="ECO:0000256" key="2">
    <source>
        <dbReference type="ARBA" id="ARBA00023157"/>
    </source>
</evidence>
<feature type="compositionally biased region" description="Basic and acidic residues" evidence="3">
    <location>
        <begin position="78"/>
        <end position="87"/>
    </location>
</feature>
<keyword evidence="4" id="KW-0472">Membrane</keyword>
<keyword evidence="4" id="KW-1133">Transmembrane helix</keyword>
<dbReference type="InterPro" id="IPR016186">
    <property type="entry name" value="C-type_lectin-like/link_sf"/>
</dbReference>
<dbReference type="Gene3D" id="3.10.100.10">
    <property type="entry name" value="Mannose-Binding Protein A, subunit A"/>
    <property type="match status" value="1"/>
</dbReference>
<evidence type="ECO:0000256" key="4">
    <source>
        <dbReference type="SAM" id="Phobius"/>
    </source>
</evidence>